<evidence type="ECO:0000313" key="2">
    <source>
        <dbReference type="Proteomes" id="UP000297910"/>
    </source>
</evidence>
<evidence type="ECO:0008006" key="3">
    <source>
        <dbReference type="Google" id="ProtNLM"/>
    </source>
</evidence>
<keyword evidence="2" id="KW-1185">Reference proteome</keyword>
<proteinExistence type="predicted"/>
<accession>A0A4Z1FIA4</accession>
<protein>
    <recommendedName>
        <fullName evidence="3">F-box domain-containing protein</fullName>
    </recommendedName>
</protein>
<dbReference type="Proteomes" id="UP000297910">
    <property type="component" value="Unassembled WGS sequence"/>
</dbReference>
<gene>
    <name evidence="1" type="ORF">BPAE_0147g00220</name>
</gene>
<organism evidence="1 2">
    <name type="scientific">Botrytis paeoniae</name>
    <dbReference type="NCBI Taxonomy" id="278948"/>
    <lineage>
        <taxon>Eukaryota</taxon>
        <taxon>Fungi</taxon>
        <taxon>Dikarya</taxon>
        <taxon>Ascomycota</taxon>
        <taxon>Pezizomycotina</taxon>
        <taxon>Leotiomycetes</taxon>
        <taxon>Helotiales</taxon>
        <taxon>Sclerotiniaceae</taxon>
        <taxon>Botrytis</taxon>
    </lineage>
</organism>
<dbReference type="AlphaFoldDB" id="A0A4Z1FIA4"/>
<reference evidence="1 2" key="1">
    <citation type="submission" date="2017-12" db="EMBL/GenBank/DDBJ databases">
        <title>Comparative genomics of Botrytis spp.</title>
        <authorList>
            <person name="Valero-Jimenez C.A."/>
            <person name="Tapia P."/>
            <person name="Veloso J."/>
            <person name="Silva-Moreno E."/>
            <person name="Staats M."/>
            <person name="Valdes J.H."/>
            <person name="Van Kan J.A.L."/>
        </authorList>
    </citation>
    <scope>NUCLEOTIDE SEQUENCE [LARGE SCALE GENOMIC DNA]</scope>
    <source>
        <strain evidence="1 2">Bp0003</strain>
    </source>
</reference>
<comment type="caution">
    <text evidence="1">The sequence shown here is derived from an EMBL/GenBank/DDBJ whole genome shotgun (WGS) entry which is preliminary data.</text>
</comment>
<evidence type="ECO:0000313" key="1">
    <source>
        <dbReference type="EMBL" id="TGO23018.1"/>
    </source>
</evidence>
<dbReference type="EMBL" id="PQXI01000147">
    <property type="protein sequence ID" value="TGO23018.1"/>
    <property type="molecule type" value="Genomic_DNA"/>
</dbReference>
<sequence length="519" mass="59297">MDLFVYDPDRSIWDGPADDSPSVVSNHRPLDAAIGQLCRKNKTLEEYNTALARENASLKNLLATHKIAWPANKNLSTVAAPDSSTTRSNPELPLEVKLRIIRFALQLAHPIIDPGVKILKSNVTDMEHAEQKKLPVQLLRLSKFFYKEGQRSLFADNRFTFTQVSSLKWFVSTHPRSCAQMEHLELRIVGKYYDDQGSNKIVTLGFDQQIERWYVVKPIKRIPNINLNWTGLQSYCWKQILDFLEALQLPWYGRQQTRSREHTLAFKNLSSMMIDLVNFTDNLPGPGIDLRKMTRETLGPIIDNLYIRGQPLEQNGSLAYECLGYLMRNGGIRGCSILPHFISTISSEYLKIFIRYESFLPELKYYAKTLPESREEGAMEKYVWKKLPATFGELEGSEVQFHIASGLPVENVEKDYRILLSRRTEENLDEYEGIFGHHDIDLDEDELTEIYGPIRDGWGPDILTAWDSDEHSGPDARICSNCSGMYGYCNSEPETRISLERDGQLGAENGFAREIDGGE</sequence>
<name>A0A4Z1FIA4_9HELO</name>